<gene>
    <name evidence="2" type="ordered locus">Os10g0435201</name>
    <name evidence="2" type="ORF">OSNPB_100435201</name>
</gene>
<accession>A0A0P0XV03</accession>
<keyword evidence="3" id="KW-1185">Reference proteome</keyword>
<reference evidence="3" key="1">
    <citation type="journal article" date="2005" name="Nature">
        <title>The map-based sequence of the rice genome.</title>
        <authorList>
            <consortium name="International rice genome sequencing project (IRGSP)"/>
            <person name="Matsumoto T."/>
            <person name="Wu J."/>
            <person name="Kanamori H."/>
            <person name="Katayose Y."/>
            <person name="Fujisawa M."/>
            <person name="Namiki N."/>
            <person name="Mizuno H."/>
            <person name="Yamamoto K."/>
            <person name="Antonio B.A."/>
            <person name="Baba T."/>
            <person name="Sakata K."/>
            <person name="Nagamura Y."/>
            <person name="Aoki H."/>
            <person name="Arikawa K."/>
            <person name="Arita K."/>
            <person name="Bito T."/>
            <person name="Chiden Y."/>
            <person name="Fujitsuka N."/>
            <person name="Fukunaka R."/>
            <person name="Hamada M."/>
            <person name="Harada C."/>
            <person name="Hayashi A."/>
            <person name="Hijishita S."/>
            <person name="Honda M."/>
            <person name="Hosokawa S."/>
            <person name="Ichikawa Y."/>
            <person name="Idonuma A."/>
            <person name="Iijima M."/>
            <person name="Ikeda M."/>
            <person name="Ikeno M."/>
            <person name="Ito K."/>
            <person name="Ito S."/>
            <person name="Ito T."/>
            <person name="Ito Y."/>
            <person name="Ito Y."/>
            <person name="Iwabuchi A."/>
            <person name="Kamiya K."/>
            <person name="Karasawa W."/>
            <person name="Kurita K."/>
            <person name="Katagiri S."/>
            <person name="Kikuta A."/>
            <person name="Kobayashi H."/>
            <person name="Kobayashi N."/>
            <person name="Machita K."/>
            <person name="Maehara T."/>
            <person name="Masukawa M."/>
            <person name="Mizubayashi T."/>
            <person name="Mukai Y."/>
            <person name="Nagasaki H."/>
            <person name="Nagata Y."/>
            <person name="Naito S."/>
            <person name="Nakashima M."/>
            <person name="Nakama Y."/>
            <person name="Nakamichi Y."/>
            <person name="Nakamura M."/>
            <person name="Meguro A."/>
            <person name="Negishi M."/>
            <person name="Ohta I."/>
            <person name="Ohta T."/>
            <person name="Okamoto M."/>
            <person name="Ono N."/>
            <person name="Saji S."/>
            <person name="Sakaguchi M."/>
            <person name="Sakai K."/>
            <person name="Shibata M."/>
            <person name="Shimokawa T."/>
            <person name="Song J."/>
            <person name="Takazaki Y."/>
            <person name="Terasawa K."/>
            <person name="Tsugane M."/>
            <person name="Tsuji K."/>
            <person name="Ueda S."/>
            <person name="Waki K."/>
            <person name="Yamagata H."/>
            <person name="Yamamoto M."/>
            <person name="Yamamoto S."/>
            <person name="Yamane H."/>
            <person name="Yoshiki S."/>
            <person name="Yoshihara R."/>
            <person name="Yukawa K."/>
            <person name="Zhong H."/>
            <person name="Yano M."/>
            <person name="Yuan Q."/>
            <person name="Ouyang S."/>
            <person name="Liu J."/>
            <person name="Jones K.M."/>
            <person name="Gansberger K."/>
            <person name="Moffat K."/>
            <person name="Hill J."/>
            <person name="Bera J."/>
            <person name="Fadrosh D."/>
            <person name="Jin S."/>
            <person name="Johri S."/>
            <person name="Kim M."/>
            <person name="Overton L."/>
            <person name="Reardon M."/>
            <person name="Tsitrin T."/>
            <person name="Vuong H."/>
            <person name="Weaver B."/>
            <person name="Ciecko A."/>
            <person name="Tallon L."/>
            <person name="Jackson J."/>
            <person name="Pai G."/>
            <person name="Aken S.V."/>
            <person name="Utterback T."/>
            <person name="Reidmuller S."/>
            <person name="Feldblyum T."/>
            <person name="Hsiao J."/>
            <person name="Zismann V."/>
            <person name="Iobst S."/>
            <person name="de Vazeille A.R."/>
            <person name="Buell C.R."/>
            <person name="Ying K."/>
            <person name="Li Y."/>
            <person name="Lu T."/>
            <person name="Huang Y."/>
            <person name="Zhao Q."/>
            <person name="Feng Q."/>
            <person name="Zhang L."/>
            <person name="Zhu J."/>
            <person name="Weng Q."/>
            <person name="Mu J."/>
            <person name="Lu Y."/>
            <person name="Fan D."/>
            <person name="Liu Y."/>
            <person name="Guan J."/>
            <person name="Zhang Y."/>
            <person name="Yu S."/>
            <person name="Liu X."/>
            <person name="Zhang Y."/>
            <person name="Hong G."/>
            <person name="Han B."/>
            <person name="Choisne N."/>
            <person name="Demange N."/>
            <person name="Orjeda G."/>
            <person name="Samain S."/>
            <person name="Cattolico L."/>
            <person name="Pelletier E."/>
            <person name="Couloux A."/>
            <person name="Segurens B."/>
            <person name="Wincker P."/>
            <person name="D'Hont A."/>
            <person name="Scarpelli C."/>
            <person name="Weissenbach J."/>
            <person name="Salanoubat M."/>
            <person name="Quetier F."/>
            <person name="Yu Y."/>
            <person name="Kim H.R."/>
            <person name="Rambo T."/>
            <person name="Currie J."/>
            <person name="Collura K."/>
            <person name="Luo M."/>
            <person name="Yang T."/>
            <person name="Ammiraju J.S.S."/>
            <person name="Engler F."/>
            <person name="Soderlund C."/>
            <person name="Wing R.A."/>
            <person name="Palmer L.E."/>
            <person name="de la Bastide M."/>
            <person name="Spiegel L."/>
            <person name="Nascimento L."/>
            <person name="Zutavern T."/>
            <person name="O'Shaughnessy A."/>
            <person name="Dike S."/>
            <person name="Dedhia N."/>
            <person name="Preston R."/>
            <person name="Balija V."/>
            <person name="McCombie W.R."/>
            <person name="Chow T."/>
            <person name="Chen H."/>
            <person name="Chung M."/>
            <person name="Chen C."/>
            <person name="Shaw J."/>
            <person name="Wu H."/>
            <person name="Hsiao K."/>
            <person name="Chao Y."/>
            <person name="Chu M."/>
            <person name="Cheng C."/>
            <person name="Hour A."/>
            <person name="Lee P."/>
            <person name="Lin S."/>
            <person name="Lin Y."/>
            <person name="Liou J."/>
            <person name="Liu S."/>
            <person name="Hsing Y."/>
            <person name="Raghuvanshi S."/>
            <person name="Mohanty A."/>
            <person name="Bharti A.K."/>
            <person name="Gaur A."/>
            <person name="Gupta V."/>
            <person name="Kumar D."/>
            <person name="Ravi V."/>
            <person name="Vij S."/>
            <person name="Kapur A."/>
            <person name="Khurana P."/>
            <person name="Khurana P."/>
            <person name="Khurana J.P."/>
            <person name="Tyagi A.K."/>
            <person name="Gaikwad K."/>
            <person name="Singh A."/>
            <person name="Dalal V."/>
            <person name="Srivastava S."/>
            <person name="Dixit A."/>
            <person name="Pal A.K."/>
            <person name="Ghazi I.A."/>
            <person name="Yadav M."/>
            <person name="Pandit A."/>
            <person name="Bhargava A."/>
            <person name="Sureshbabu K."/>
            <person name="Batra K."/>
            <person name="Sharma T.R."/>
            <person name="Mohapatra T."/>
            <person name="Singh N.K."/>
            <person name="Messing J."/>
            <person name="Nelson A.B."/>
            <person name="Fuks G."/>
            <person name="Kavchok S."/>
            <person name="Keizer G."/>
            <person name="Linton E."/>
            <person name="Llaca V."/>
            <person name="Song R."/>
            <person name="Tanyolac B."/>
            <person name="Young S."/>
            <person name="Ho-Il K."/>
            <person name="Hahn J.H."/>
            <person name="Sangsakoo G."/>
            <person name="Vanavichit A."/>
            <person name="de Mattos Luiz.A.T."/>
            <person name="Zimmer P.D."/>
            <person name="Malone G."/>
            <person name="Dellagostin O."/>
            <person name="de Oliveira A.C."/>
            <person name="Bevan M."/>
            <person name="Bancroft I."/>
            <person name="Minx P."/>
            <person name="Cordum H."/>
            <person name="Wilson R."/>
            <person name="Cheng Z."/>
            <person name="Jin W."/>
            <person name="Jiang J."/>
            <person name="Leong S.A."/>
            <person name="Iwama H."/>
            <person name="Gojobori T."/>
            <person name="Itoh T."/>
            <person name="Niimura Y."/>
            <person name="Fujii Y."/>
            <person name="Habara T."/>
            <person name="Sakai H."/>
            <person name="Sato Y."/>
            <person name="Wilson G."/>
            <person name="Kumar K."/>
            <person name="McCouch S."/>
            <person name="Juretic N."/>
            <person name="Hoen D."/>
            <person name="Wright S."/>
            <person name="Bruskiewich R."/>
            <person name="Bureau T."/>
            <person name="Miyao A."/>
            <person name="Hirochika H."/>
            <person name="Nishikawa T."/>
            <person name="Kadowaki K."/>
            <person name="Sugiura M."/>
            <person name="Burr B."/>
            <person name="Sasaki T."/>
        </authorList>
    </citation>
    <scope>NUCLEOTIDE SEQUENCE [LARGE SCALE GENOMIC DNA]</scope>
    <source>
        <strain evidence="3">cv. Nipponbare</strain>
    </source>
</reference>
<protein>
    <submittedName>
        <fullName evidence="2">Os10g0435201 protein</fullName>
    </submittedName>
</protein>
<evidence type="ECO:0000313" key="3">
    <source>
        <dbReference type="Proteomes" id="UP000059680"/>
    </source>
</evidence>
<feature type="region of interest" description="Disordered" evidence="1">
    <location>
        <begin position="1"/>
        <end position="20"/>
    </location>
</feature>
<organism evidence="2 3">
    <name type="scientific">Oryza sativa subsp. japonica</name>
    <name type="common">Rice</name>
    <dbReference type="NCBI Taxonomy" id="39947"/>
    <lineage>
        <taxon>Eukaryota</taxon>
        <taxon>Viridiplantae</taxon>
        <taxon>Streptophyta</taxon>
        <taxon>Embryophyta</taxon>
        <taxon>Tracheophyta</taxon>
        <taxon>Spermatophyta</taxon>
        <taxon>Magnoliopsida</taxon>
        <taxon>Liliopsida</taxon>
        <taxon>Poales</taxon>
        <taxon>Poaceae</taxon>
        <taxon>BOP clade</taxon>
        <taxon>Oryzoideae</taxon>
        <taxon>Oryzeae</taxon>
        <taxon>Oryzinae</taxon>
        <taxon>Oryza</taxon>
        <taxon>Oryza sativa</taxon>
    </lineage>
</organism>
<evidence type="ECO:0000313" key="2">
    <source>
        <dbReference type="EMBL" id="BAT10983.1"/>
    </source>
</evidence>
<reference evidence="2 3" key="3">
    <citation type="journal article" date="2013" name="Rice">
        <title>Improvement of the Oryza sativa Nipponbare reference genome using next generation sequence and optical map data.</title>
        <authorList>
            <person name="Kawahara Y."/>
            <person name="de la Bastide M."/>
            <person name="Hamilton J.P."/>
            <person name="Kanamori H."/>
            <person name="McCombie W.R."/>
            <person name="Ouyang S."/>
            <person name="Schwartz D.C."/>
            <person name="Tanaka T."/>
            <person name="Wu J."/>
            <person name="Zhou S."/>
            <person name="Childs K.L."/>
            <person name="Davidson R.M."/>
            <person name="Lin H."/>
            <person name="Quesada-Ocampo L."/>
            <person name="Vaillancourt B."/>
            <person name="Sakai H."/>
            <person name="Lee S.S."/>
            <person name="Kim J."/>
            <person name="Numa H."/>
            <person name="Itoh T."/>
            <person name="Buell C.R."/>
            <person name="Matsumoto T."/>
        </authorList>
    </citation>
    <scope>NUCLEOTIDE SEQUENCE [LARGE SCALE GENOMIC DNA]</scope>
    <source>
        <strain evidence="3">cv. Nipponbare</strain>
    </source>
</reference>
<sequence>MDGQRREEAGSGGAGGAGKRSWMAVAAPVARSLVHSASAAVKGSECGALVVVASAVVVAVRRRMSGRRAGVDERRRCERQRRGWPWVAASLPPLPVAGLPGSDN</sequence>
<dbReference type="AlphaFoldDB" id="A0A0P0XV03"/>
<reference evidence="2 3" key="2">
    <citation type="journal article" date="2013" name="Plant Cell Physiol.">
        <title>Rice Annotation Project Database (RAP-DB): an integrative and interactive database for rice genomics.</title>
        <authorList>
            <person name="Sakai H."/>
            <person name="Lee S.S."/>
            <person name="Tanaka T."/>
            <person name="Numa H."/>
            <person name="Kim J."/>
            <person name="Kawahara Y."/>
            <person name="Wakimoto H."/>
            <person name="Yang C.C."/>
            <person name="Iwamoto M."/>
            <person name="Abe T."/>
            <person name="Yamada Y."/>
            <person name="Muto A."/>
            <person name="Inokuchi H."/>
            <person name="Ikemura T."/>
            <person name="Matsumoto T."/>
            <person name="Sasaki T."/>
            <person name="Itoh T."/>
        </authorList>
    </citation>
    <scope>NUCLEOTIDE SEQUENCE [LARGE SCALE GENOMIC DNA]</scope>
    <source>
        <strain evidence="3">cv. Nipponbare</strain>
    </source>
</reference>
<dbReference type="EMBL" id="AP014966">
    <property type="protein sequence ID" value="BAT10983.1"/>
    <property type="molecule type" value="Genomic_DNA"/>
</dbReference>
<dbReference type="PaxDb" id="39947-A0A0P0XV03"/>
<evidence type="ECO:0000256" key="1">
    <source>
        <dbReference type="SAM" id="MobiDB-lite"/>
    </source>
</evidence>
<proteinExistence type="predicted"/>
<dbReference type="STRING" id="39947.A0A0P0XV03"/>
<name>A0A0P0XV03_ORYSJ</name>
<dbReference type="InParanoid" id="A0A0P0XV03"/>
<dbReference type="Proteomes" id="UP000059680">
    <property type="component" value="Chromosome 10"/>
</dbReference>